<sequence>MTNTLNRGALDRVIAVINGKGGVLKTTLCANIGGMLAHSGYRVLLVDLDPQGNLAEDLGYTDSESDDQGRALAQALMFGGGVAPISEIRSNLDVFAGGMQLDQATAGLAARANKDPDGAKLALAHILEPLAANYDMIILDCPPGDETLQTAAVAAARWALVPVKTDASSRKGLKAVAARLDGVLAINPSLDLLGVVLVDTGTSSHVIKREAREQIAALFNSDRDVVFDATVRHSEATAQATRERGLLVYELDEHVRKGPKWYEVRRGDANAETLSPRTAASVADDLFAITQEVVARITTAEQQEVENA</sequence>
<dbReference type="Pfam" id="PF13614">
    <property type="entry name" value="AAA_31"/>
    <property type="match status" value="1"/>
</dbReference>
<accession>A0AB39BMG3</accession>
<dbReference type="SUPFAM" id="SSF52540">
    <property type="entry name" value="P-loop containing nucleoside triphosphate hydrolases"/>
    <property type="match status" value="1"/>
</dbReference>
<dbReference type="PANTHER" id="PTHR13696">
    <property type="entry name" value="P-LOOP CONTAINING NUCLEOSIDE TRIPHOSPHATE HYDROLASE"/>
    <property type="match status" value="1"/>
</dbReference>
<reference evidence="2" key="1">
    <citation type="submission" date="2024-05" db="EMBL/GenBank/DDBJ databases">
        <title>Herbiconiux sp. A18JL235.</title>
        <authorList>
            <person name="Zhang G."/>
        </authorList>
    </citation>
    <scope>NUCLEOTIDE SEQUENCE</scope>
    <source>
        <strain evidence="2">A18JL235</strain>
        <plasmid evidence="2">unnamed2</plasmid>
    </source>
</reference>
<evidence type="ECO:0000259" key="1">
    <source>
        <dbReference type="Pfam" id="PF13614"/>
    </source>
</evidence>
<proteinExistence type="predicted"/>
<dbReference type="AlphaFoldDB" id="A0AB39BMG3"/>
<organism evidence="2">
    <name type="scientific">Herbiconiux sp. A18JL235</name>
    <dbReference type="NCBI Taxonomy" id="3152363"/>
    <lineage>
        <taxon>Bacteria</taxon>
        <taxon>Bacillati</taxon>
        <taxon>Actinomycetota</taxon>
        <taxon>Actinomycetes</taxon>
        <taxon>Micrococcales</taxon>
        <taxon>Microbacteriaceae</taxon>
        <taxon>Herbiconiux</taxon>
    </lineage>
</organism>
<geneLocation type="plasmid" evidence="2">
    <name>unnamed2</name>
</geneLocation>
<evidence type="ECO:0000313" key="2">
    <source>
        <dbReference type="EMBL" id="XDI07606.1"/>
    </source>
</evidence>
<dbReference type="EMBL" id="CP162513">
    <property type="protein sequence ID" value="XDI07606.1"/>
    <property type="molecule type" value="Genomic_DNA"/>
</dbReference>
<dbReference type="InterPro" id="IPR027417">
    <property type="entry name" value="P-loop_NTPase"/>
</dbReference>
<dbReference type="InterPro" id="IPR025669">
    <property type="entry name" value="AAA_dom"/>
</dbReference>
<keyword evidence="2" id="KW-0614">Plasmid</keyword>
<name>A0AB39BMG3_9MICO</name>
<dbReference type="Gene3D" id="3.40.50.300">
    <property type="entry name" value="P-loop containing nucleotide triphosphate hydrolases"/>
    <property type="match status" value="1"/>
</dbReference>
<dbReference type="CDD" id="cd02042">
    <property type="entry name" value="ParAB_family"/>
    <property type="match status" value="1"/>
</dbReference>
<gene>
    <name evidence="2" type="ORF">ABFY20_20055</name>
</gene>
<protein>
    <submittedName>
        <fullName evidence="2">ParA family protein</fullName>
    </submittedName>
</protein>
<dbReference type="PANTHER" id="PTHR13696:SF99">
    <property type="entry name" value="COBYRINIC ACID AC-DIAMIDE SYNTHASE"/>
    <property type="match status" value="1"/>
</dbReference>
<dbReference type="InterPro" id="IPR050678">
    <property type="entry name" value="DNA_Partitioning_ATPase"/>
</dbReference>
<feature type="domain" description="AAA" evidence="1">
    <location>
        <begin position="12"/>
        <end position="188"/>
    </location>
</feature>
<dbReference type="RefSeq" id="WP_368499970.1">
    <property type="nucleotide sequence ID" value="NZ_CP162513.1"/>
</dbReference>